<evidence type="ECO:0000256" key="1">
    <source>
        <dbReference type="SAM" id="MobiDB-lite"/>
    </source>
</evidence>
<feature type="region of interest" description="Disordered" evidence="1">
    <location>
        <begin position="1"/>
        <end position="23"/>
    </location>
</feature>
<dbReference type="PATRIC" id="fig|1268837.3.peg.39"/>
<evidence type="ECO:0000313" key="3">
    <source>
        <dbReference type="Proteomes" id="UP000033736"/>
    </source>
</evidence>
<dbReference type="RefSeq" id="WP_146620312.1">
    <property type="nucleotide sequence ID" value="NZ_LAOQ01000001.1"/>
</dbReference>
<gene>
    <name evidence="2" type="ORF">RAT170B_0039</name>
</gene>
<accession>A0A0F3RGI5</accession>
<comment type="caution">
    <text evidence="2">The sequence shown here is derived from an EMBL/GenBank/DDBJ whole genome shotgun (WGS) entry which is preliminary data.</text>
</comment>
<keyword evidence="3" id="KW-1185">Reference proteome</keyword>
<dbReference type="EMBL" id="LAOQ01000001">
    <property type="protein sequence ID" value="KJW05227.1"/>
    <property type="molecule type" value="Genomic_DNA"/>
</dbReference>
<sequence length="61" mass="7222">MNNQTKNGSEELKYLSSDKSLKPQKSWEEIFTELSSNPTNDFFSEGREDSPPQERHWKLFK</sequence>
<proteinExistence type="predicted"/>
<dbReference type="Proteomes" id="UP000033736">
    <property type="component" value="Unassembled WGS sequence"/>
</dbReference>
<feature type="region of interest" description="Disordered" evidence="1">
    <location>
        <begin position="36"/>
        <end position="61"/>
    </location>
</feature>
<reference evidence="2 3" key="1">
    <citation type="submission" date="2015-01" db="EMBL/GenBank/DDBJ databases">
        <title>Genome Sequencing of Rickettsiales /home/snadendla/prok_pipe/test/illegal_ec_num.txt.</title>
        <authorList>
            <person name="Daugherty S.C."/>
            <person name="Su Q."/>
            <person name="Abolude K."/>
            <person name="Beier-Sexton M."/>
            <person name="Carlyon J.A."/>
            <person name="Carter R."/>
            <person name="Day N.P."/>
            <person name="Dumler S.J."/>
            <person name="Dyachenko V."/>
            <person name="Godinez A."/>
            <person name="Kurtti T.J."/>
            <person name="Lichay M."/>
            <person name="Mullins K.E."/>
            <person name="Ott S."/>
            <person name="Pappas-Brown V."/>
            <person name="Paris D.H."/>
            <person name="Patel P."/>
            <person name="Richards A.L."/>
            <person name="Sadzewicz L."/>
            <person name="Sears K."/>
            <person name="Seidman D."/>
            <person name="Sengamalay N."/>
            <person name="Stenos J."/>
            <person name="Tallon L.J."/>
            <person name="Vincent G."/>
            <person name="Fraser C.M."/>
            <person name="Munderloh U."/>
            <person name="Dunning-Hotopp J.C."/>
        </authorList>
    </citation>
    <scope>NUCLEOTIDE SEQUENCE [LARGE SCALE GENOMIC DNA]</scope>
    <source>
        <strain evidence="2 3">T170-B</strain>
    </source>
</reference>
<feature type="compositionally biased region" description="Basic and acidic residues" evidence="1">
    <location>
        <begin position="44"/>
        <end position="61"/>
    </location>
</feature>
<dbReference type="AlphaFoldDB" id="A0A0F3RGI5"/>
<organism evidence="2 3">
    <name type="scientific">Rickettsia argasii T170-B</name>
    <dbReference type="NCBI Taxonomy" id="1268837"/>
    <lineage>
        <taxon>Bacteria</taxon>
        <taxon>Pseudomonadati</taxon>
        <taxon>Pseudomonadota</taxon>
        <taxon>Alphaproteobacteria</taxon>
        <taxon>Rickettsiales</taxon>
        <taxon>Rickettsiaceae</taxon>
        <taxon>Rickettsieae</taxon>
        <taxon>Rickettsia</taxon>
        <taxon>spotted fever group</taxon>
    </lineage>
</organism>
<evidence type="ECO:0000313" key="2">
    <source>
        <dbReference type="EMBL" id="KJW05227.1"/>
    </source>
</evidence>
<protein>
    <submittedName>
        <fullName evidence="2">Uncharacterized protein</fullName>
    </submittedName>
</protein>
<name>A0A0F3RGI5_9RICK</name>